<proteinExistence type="inferred from homology"/>
<dbReference type="InterPro" id="IPR006186">
    <property type="entry name" value="Ser/Thr-sp_prot-phosphatase"/>
</dbReference>
<dbReference type="SUPFAM" id="SSF81321">
    <property type="entry name" value="Family A G protein-coupled receptor-like"/>
    <property type="match status" value="1"/>
</dbReference>
<keyword evidence="3 14" id="KW-0812">Transmembrane</keyword>
<dbReference type="PRINTS" id="PR00114">
    <property type="entry name" value="STPHPHTASE"/>
</dbReference>
<sequence>MDLLLIYVIAECILAIHITLSNFIVLWVYARTRSVRTVTNTYIFSLALTDFLSGLVGIPITIWSVLTRQPSTYLPCLAVHLLLCVFCTISTFHMLAIAIDKYATICCKDRLFNSRRTRALILLWSSWIAGTAIAAVPLFDFFQLSRESNFKGECHFTEVMDYRYLVYIIFCGTILIPSVIITFCYIRIYSTISEEEKQVTFMLNRLERERRLGNRRKLIRTLLILVFTYGACWYPLYLINTWDFILPNINSGPFLTLSAVVLSHVSCAANPLIYAYGMPGFKKALRMFFNRNLEKGKICTRLSPTSTQRTLTVKAKEGRPYSRMSGDEWRIISYLHNYRISAHRNEMDVRSRDHRKSGTLPTGIIVTIVIVIAIAFAVILISTIVGIVCWRWRRAKAKAELNKEDYDPKHGGISDKSNRGMFKKQQVDGSASEEFFQGEHVDQREWLIPHHIPPNRLSNLIKAIYARRMPTPQATFSDKTVKPEITKVIQYGTEDQITIAEPKTPDEADPEAPNDVPTRVLVQMLRHGPRTFPFKEEDICEILSRATEVFASEQTLVEVAVPCMVYGDIHGQFSDLFRWFNLNGWPYKVRSLFLGDFVDRGSHGVDVMVLVAALKIIFPTSLYVIRGNHEEELLNRSYSFFDEVNSRFKPTVYPYFQKLFSQLPLAALINGRILAVHGGLSPHLKMLDDIRKIKRPVEEFVVATLPCDLVWSDPDPVKGAKGFRPNLEREPQNGIGQHFGADTVFDACKNLEIDMIIRGHQAPIQGYSLFARNRLLTLFSAPGYKGVEKETVNMGASLEINAAMQMKIRQIRVSEVYRKKRISNEQNYQKTIMKQKKERNNLSDRSEDSKDSSIERSTDRL</sequence>
<evidence type="ECO:0000256" key="7">
    <source>
        <dbReference type="ARBA" id="ARBA00022989"/>
    </source>
</evidence>
<keyword evidence="6" id="KW-0904">Protein phosphatase</keyword>
<evidence type="ECO:0000259" key="15">
    <source>
        <dbReference type="PROSITE" id="PS50262"/>
    </source>
</evidence>
<evidence type="ECO:0000256" key="4">
    <source>
        <dbReference type="ARBA" id="ARBA00022723"/>
    </source>
</evidence>
<dbReference type="PROSITE" id="PS50262">
    <property type="entry name" value="G_PROTEIN_RECEP_F1_2"/>
    <property type="match status" value="1"/>
</dbReference>
<evidence type="ECO:0000256" key="3">
    <source>
        <dbReference type="ARBA" id="ARBA00022692"/>
    </source>
</evidence>
<evidence type="ECO:0000256" key="11">
    <source>
        <dbReference type="ARBA" id="ARBA00048336"/>
    </source>
</evidence>
<dbReference type="Proteomes" id="UP000887575">
    <property type="component" value="Unassembled WGS sequence"/>
</dbReference>
<evidence type="ECO:0000256" key="13">
    <source>
        <dbReference type="SAM" id="MobiDB-lite"/>
    </source>
</evidence>
<keyword evidence="7 14" id="KW-1133">Transmembrane helix</keyword>
<protein>
    <recommendedName>
        <fullName evidence="12">Serine/threonine-protein phosphatase</fullName>
        <ecNumber evidence="12">3.1.3.16</ecNumber>
    </recommendedName>
</protein>
<evidence type="ECO:0000256" key="10">
    <source>
        <dbReference type="ARBA" id="ARBA00047761"/>
    </source>
</evidence>
<dbReference type="EC" id="3.1.3.16" evidence="12"/>
<feature type="transmembrane region" description="Helical" evidence="14">
    <location>
        <begin position="164"/>
        <end position="188"/>
    </location>
</feature>
<feature type="transmembrane region" description="Helical" evidence="14">
    <location>
        <begin position="257"/>
        <end position="277"/>
    </location>
</feature>
<dbReference type="GO" id="GO:0016020">
    <property type="term" value="C:membrane"/>
    <property type="evidence" value="ECO:0007669"/>
    <property type="project" value="UniProtKB-SubCell"/>
</dbReference>
<dbReference type="SUPFAM" id="SSF56300">
    <property type="entry name" value="Metallo-dependent phosphatases"/>
    <property type="match status" value="1"/>
</dbReference>
<feature type="transmembrane region" description="Helical" evidence="14">
    <location>
        <begin position="6"/>
        <end position="30"/>
    </location>
</feature>
<comment type="cofactor">
    <cofactor evidence="1">
        <name>Mn(2+)</name>
        <dbReference type="ChEBI" id="CHEBI:29035"/>
    </cofactor>
</comment>
<feature type="transmembrane region" description="Helical" evidence="14">
    <location>
        <begin position="360"/>
        <end position="388"/>
    </location>
</feature>
<feature type="region of interest" description="Disordered" evidence="13">
    <location>
        <begin position="833"/>
        <end position="861"/>
    </location>
</feature>
<evidence type="ECO:0000256" key="14">
    <source>
        <dbReference type="SAM" id="Phobius"/>
    </source>
</evidence>
<dbReference type="GO" id="GO:0005737">
    <property type="term" value="C:cytoplasm"/>
    <property type="evidence" value="ECO:0007669"/>
    <property type="project" value="TreeGrafter"/>
</dbReference>
<comment type="catalytic activity">
    <reaction evidence="11 12">
        <text>O-phospho-L-threonyl-[protein] + H2O = L-threonyl-[protein] + phosphate</text>
        <dbReference type="Rhea" id="RHEA:47004"/>
        <dbReference type="Rhea" id="RHEA-COMP:11060"/>
        <dbReference type="Rhea" id="RHEA-COMP:11605"/>
        <dbReference type="ChEBI" id="CHEBI:15377"/>
        <dbReference type="ChEBI" id="CHEBI:30013"/>
        <dbReference type="ChEBI" id="CHEBI:43474"/>
        <dbReference type="ChEBI" id="CHEBI:61977"/>
        <dbReference type="EC" id="3.1.3.16"/>
    </reaction>
</comment>
<evidence type="ECO:0000256" key="5">
    <source>
        <dbReference type="ARBA" id="ARBA00022801"/>
    </source>
</evidence>
<feature type="transmembrane region" description="Helical" evidence="14">
    <location>
        <begin position="72"/>
        <end position="99"/>
    </location>
</feature>
<dbReference type="Gene3D" id="3.60.21.10">
    <property type="match status" value="1"/>
</dbReference>
<dbReference type="InterPro" id="IPR017452">
    <property type="entry name" value="GPCR_Rhodpsn_7TM"/>
</dbReference>
<evidence type="ECO:0000256" key="6">
    <source>
        <dbReference type="ARBA" id="ARBA00022912"/>
    </source>
</evidence>
<dbReference type="PROSITE" id="PS00125">
    <property type="entry name" value="SER_THR_PHOSPHATASE"/>
    <property type="match status" value="1"/>
</dbReference>
<dbReference type="GO" id="GO:0004722">
    <property type="term" value="F:protein serine/threonine phosphatase activity"/>
    <property type="evidence" value="ECO:0007669"/>
    <property type="project" value="UniProtKB-EC"/>
</dbReference>
<evidence type="ECO:0000256" key="8">
    <source>
        <dbReference type="ARBA" id="ARBA00023136"/>
    </source>
</evidence>
<comment type="catalytic activity">
    <reaction evidence="10">
        <text>O-phospho-L-seryl-[protein] + H2O = L-seryl-[protein] + phosphate</text>
        <dbReference type="Rhea" id="RHEA:20629"/>
        <dbReference type="Rhea" id="RHEA-COMP:9863"/>
        <dbReference type="Rhea" id="RHEA-COMP:11604"/>
        <dbReference type="ChEBI" id="CHEBI:15377"/>
        <dbReference type="ChEBI" id="CHEBI:29999"/>
        <dbReference type="ChEBI" id="CHEBI:43474"/>
        <dbReference type="ChEBI" id="CHEBI:83421"/>
        <dbReference type="EC" id="3.1.3.16"/>
    </reaction>
</comment>
<keyword evidence="16" id="KW-1185">Reference proteome</keyword>
<name>A0AAF3EF02_9BILA</name>
<dbReference type="WBParaSite" id="MBELARI_LOCUS12539">
    <property type="protein sequence ID" value="MBELARI_LOCUS12539"/>
    <property type="gene ID" value="MBELARI_LOCUS12539"/>
</dbReference>
<comment type="subcellular location">
    <subcellularLocation>
        <location evidence="2">Membrane</location>
    </subcellularLocation>
</comment>
<reference evidence="17" key="1">
    <citation type="submission" date="2024-02" db="UniProtKB">
        <authorList>
            <consortium name="WormBaseParasite"/>
        </authorList>
    </citation>
    <scope>IDENTIFICATION</scope>
</reference>
<feature type="domain" description="G-protein coupled receptors family 1 profile" evidence="15">
    <location>
        <begin position="21"/>
        <end position="274"/>
    </location>
</feature>
<dbReference type="InterPro" id="IPR050341">
    <property type="entry name" value="PP1_catalytic_subunit"/>
</dbReference>
<dbReference type="GO" id="GO:0005634">
    <property type="term" value="C:nucleus"/>
    <property type="evidence" value="ECO:0007669"/>
    <property type="project" value="TreeGrafter"/>
</dbReference>
<dbReference type="InterPro" id="IPR004843">
    <property type="entry name" value="Calcineurin-like_PHP"/>
</dbReference>
<dbReference type="AlphaFoldDB" id="A0AAF3EF02"/>
<keyword evidence="4" id="KW-0479">Metal-binding</keyword>
<evidence type="ECO:0000256" key="12">
    <source>
        <dbReference type="RuleBase" id="RU004273"/>
    </source>
</evidence>
<dbReference type="SMART" id="SM00156">
    <property type="entry name" value="PP2Ac"/>
    <property type="match status" value="1"/>
</dbReference>
<comment type="similarity">
    <text evidence="12">Belongs to the PPP phosphatase family.</text>
</comment>
<keyword evidence="5 12" id="KW-0378">Hydrolase</keyword>
<dbReference type="PANTHER" id="PTHR11668:SF300">
    <property type="entry name" value="SERINE_THREONINE-PROTEIN PHOSPHATASE"/>
    <property type="match status" value="1"/>
</dbReference>
<feature type="transmembrane region" description="Helical" evidence="14">
    <location>
        <begin position="42"/>
        <end position="66"/>
    </location>
</feature>
<dbReference type="GO" id="GO:0004930">
    <property type="term" value="F:G protein-coupled receptor activity"/>
    <property type="evidence" value="ECO:0007669"/>
    <property type="project" value="InterPro"/>
</dbReference>
<keyword evidence="9" id="KW-0464">Manganese</keyword>
<dbReference type="GO" id="GO:0046872">
    <property type="term" value="F:metal ion binding"/>
    <property type="evidence" value="ECO:0007669"/>
    <property type="project" value="UniProtKB-KW"/>
</dbReference>
<feature type="transmembrane region" description="Helical" evidence="14">
    <location>
        <begin position="218"/>
        <end position="237"/>
    </location>
</feature>
<evidence type="ECO:0000256" key="1">
    <source>
        <dbReference type="ARBA" id="ARBA00001936"/>
    </source>
</evidence>
<evidence type="ECO:0000256" key="9">
    <source>
        <dbReference type="ARBA" id="ARBA00023211"/>
    </source>
</evidence>
<dbReference type="InterPro" id="IPR029052">
    <property type="entry name" value="Metallo-depent_PP-like"/>
</dbReference>
<feature type="compositionally biased region" description="Basic and acidic residues" evidence="13">
    <location>
        <begin position="838"/>
        <end position="861"/>
    </location>
</feature>
<dbReference type="Gene3D" id="1.20.1070.10">
    <property type="entry name" value="Rhodopsin 7-helix transmembrane proteins"/>
    <property type="match status" value="1"/>
</dbReference>
<organism evidence="16 17">
    <name type="scientific">Mesorhabditis belari</name>
    <dbReference type="NCBI Taxonomy" id="2138241"/>
    <lineage>
        <taxon>Eukaryota</taxon>
        <taxon>Metazoa</taxon>
        <taxon>Ecdysozoa</taxon>
        <taxon>Nematoda</taxon>
        <taxon>Chromadorea</taxon>
        <taxon>Rhabditida</taxon>
        <taxon>Rhabditina</taxon>
        <taxon>Rhabditomorpha</taxon>
        <taxon>Rhabditoidea</taxon>
        <taxon>Rhabditidae</taxon>
        <taxon>Mesorhabditinae</taxon>
        <taxon>Mesorhabditis</taxon>
    </lineage>
</organism>
<dbReference type="InterPro" id="IPR000276">
    <property type="entry name" value="GPCR_Rhodpsn"/>
</dbReference>
<evidence type="ECO:0000313" key="16">
    <source>
        <dbReference type="Proteomes" id="UP000887575"/>
    </source>
</evidence>
<dbReference type="Pfam" id="PF00149">
    <property type="entry name" value="Metallophos"/>
    <property type="match status" value="1"/>
</dbReference>
<keyword evidence="8 14" id="KW-0472">Membrane</keyword>
<dbReference type="PANTHER" id="PTHR11668">
    <property type="entry name" value="SERINE/THREONINE PROTEIN PHOSPHATASE"/>
    <property type="match status" value="1"/>
</dbReference>
<evidence type="ECO:0000313" key="17">
    <source>
        <dbReference type="WBParaSite" id="MBELARI_LOCUS12539"/>
    </source>
</evidence>
<feature type="transmembrane region" description="Helical" evidence="14">
    <location>
        <begin position="120"/>
        <end position="144"/>
    </location>
</feature>
<dbReference type="Pfam" id="PF00001">
    <property type="entry name" value="7tm_1"/>
    <property type="match status" value="1"/>
</dbReference>
<accession>A0AAF3EF02</accession>
<evidence type="ECO:0000256" key="2">
    <source>
        <dbReference type="ARBA" id="ARBA00004370"/>
    </source>
</evidence>